<dbReference type="AlphaFoldDB" id="A0A0L9UE58"/>
<reference evidence="2" key="1">
    <citation type="journal article" date="2015" name="Proc. Natl. Acad. Sci. U.S.A.">
        <title>Genome sequencing of adzuki bean (Vigna angularis) provides insight into high starch and low fat accumulation and domestication.</title>
        <authorList>
            <person name="Yang K."/>
            <person name="Tian Z."/>
            <person name="Chen C."/>
            <person name="Luo L."/>
            <person name="Zhao B."/>
            <person name="Wang Z."/>
            <person name="Yu L."/>
            <person name="Li Y."/>
            <person name="Sun Y."/>
            <person name="Li W."/>
            <person name="Chen Y."/>
            <person name="Li Y."/>
            <person name="Zhang Y."/>
            <person name="Ai D."/>
            <person name="Zhao J."/>
            <person name="Shang C."/>
            <person name="Ma Y."/>
            <person name="Wu B."/>
            <person name="Wang M."/>
            <person name="Gao L."/>
            <person name="Sun D."/>
            <person name="Zhang P."/>
            <person name="Guo F."/>
            <person name="Wang W."/>
            <person name="Li Y."/>
            <person name="Wang J."/>
            <person name="Varshney R.K."/>
            <person name="Wang J."/>
            <person name="Ling H.Q."/>
            <person name="Wan P."/>
        </authorList>
    </citation>
    <scope>NUCLEOTIDE SEQUENCE</scope>
    <source>
        <strain evidence="2">cv. Jingnong 6</strain>
    </source>
</reference>
<gene>
    <name evidence="1" type="ORF">LR48_Vigan04g117400</name>
</gene>
<dbReference type="Gramene" id="KOM40976">
    <property type="protein sequence ID" value="KOM40976"/>
    <property type="gene ID" value="LR48_Vigan04g117400"/>
</dbReference>
<dbReference type="EMBL" id="CM003374">
    <property type="protein sequence ID" value="KOM40976.1"/>
    <property type="molecule type" value="Genomic_DNA"/>
</dbReference>
<name>A0A0L9UE58_PHAAN</name>
<evidence type="ECO:0000313" key="1">
    <source>
        <dbReference type="EMBL" id="KOM40976.1"/>
    </source>
</evidence>
<dbReference type="Proteomes" id="UP000053144">
    <property type="component" value="Chromosome 4"/>
</dbReference>
<sequence length="106" mass="11089">MPLKRETVYPSVRLALSGANGAKRFSFTPVGLVDVVPACDVDGAPPAVQVALVDVLPPCDVDADPPIVELALLDVLSACVVVADPAPLVVPLMFCQWSKVITILIV</sequence>
<accession>A0A0L9UE58</accession>
<evidence type="ECO:0000313" key="2">
    <source>
        <dbReference type="Proteomes" id="UP000053144"/>
    </source>
</evidence>
<protein>
    <submittedName>
        <fullName evidence="1">Uncharacterized protein</fullName>
    </submittedName>
</protein>
<proteinExistence type="predicted"/>
<organism evidence="1 2">
    <name type="scientific">Phaseolus angularis</name>
    <name type="common">Azuki bean</name>
    <name type="synonym">Vigna angularis</name>
    <dbReference type="NCBI Taxonomy" id="3914"/>
    <lineage>
        <taxon>Eukaryota</taxon>
        <taxon>Viridiplantae</taxon>
        <taxon>Streptophyta</taxon>
        <taxon>Embryophyta</taxon>
        <taxon>Tracheophyta</taxon>
        <taxon>Spermatophyta</taxon>
        <taxon>Magnoliopsida</taxon>
        <taxon>eudicotyledons</taxon>
        <taxon>Gunneridae</taxon>
        <taxon>Pentapetalae</taxon>
        <taxon>rosids</taxon>
        <taxon>fabids</taxon>
        <taxon>Fabales</taxon>
        <taxon>Fabaceae</taxon>
        <taxon>Papilionoideae</taxon>
        <taxon>50 kb inversion clade</taxon>
        <taxon>NPAAA clade</taxon>
        <taxon>indigoferoid/millettioid clade</taxon>
        <taxon>Phaseoleae</taxon>
        <taxon>Vigna</taxon>
    </lineage>
</organism>